<dbReference type="InterPro" id="IPR025966">
    <property type="entry name" value="OppC_N"/>
</dbReference>
<evidence type="ECO:0000256" key="9">
    <source>
        <dbReference type="ARBA" id="ARBA00024202"/>
    </source>
</evidence>
<dbReference type="InterPro" id="IPR050366">
    <property type="entry name" value="BP-dependent_transpt_permease"/>
</dbReference>
<evidence type="ECO:0000256" key="2">
    <source>
        <dbReference type="ARBA" id="ARBA00022448"/>
    </source>
</evidence>
<dbReference type="STRING" id="33036.HMPREF3200_00882"/>
<keyword evidence="7 10" id="KW-1133">Transmembrane helix</keyword>
<gene>
    <name evidence="12" type="ORF">HMPREF3200_00882</name>
</gene>
<dbReference type="InterPro" id="IPR035906">
    <property type="entry name" value="MetI-like_sf"/>
</dbReference>
<keyword evidence="13" id="KW-1185">Reference proteome</keyword>
<dbReference type="GO" id="GO:0015031">
    <property type="term" value="P:protein transport"/>
    <property type="evidence" value="ECO:0007669"/>
    <property type="project" value="UniProtKB-KW"/>
</dbReference>
<dbReference type="InterPro" id="IPR000515">
    <property type="entry name" value="MetI-like"/>
</dbReference>
<evidence type="ECO:0000256" key="6">
    <source>
        <dbReference type="ARBA" id="ARBA00022927"/>
    </source>
</evidence>
<dbReference type="AlphaFoldDB" id="A0A133KF66"/>
<comment type="similarity">
    <text evidence="9">Belongs to the binding-protein-dependent transport system permease family. OppBC subfamily.</text>
</comment>
<evidence type="ECO:0000256" key="1">
    <source>
        <dbReference type="ARBA" id="ARBA00004651"/>
    </source>
</evidence>
<evidence type="ECO:0000259" key="11">
    <source>
        <dbReference type="PROSITE" id="PS50928"/>
    </source>
</evidence>
<keyword evidence="8 10" id="KW-0472">Membrane</keyword>
<evidence type="ECO:0000256" key="10">
    <source>
        <dbReference type="RuleBase" id="RU363032"/>
    </source>
</evidence>
<feature type="domain" description="ABC transmembrane type-1" evidence="11">
    <location>
        <begin position="117"/>
        <end position="328"/>
    </location>
</feature>
<feature type="transmembrane region" description="Helical" evidence="10">
    <location>
        <begin position="307"/>
        <end position="328"/>
    </location>
</feature>
<comment type="subcellular location">
    <subcellularLocation>
        <location evidence="1 10">Cell membrane</location>
        <topology evidence="1 10">Multi-pass membrane protein</topology>
    </subcellularLocation>
</comment>
<comment type="caution">
    <text evidence="12">The sequence shown here is derived from an EMBL/GenBank/DDBJ whole genome shotgun (WGS) entry which is preliminary data.</text>
</comment>
<dbReference type="EMBL" id="LRPM01000033">
    <property type="protein sequence ID" value="KWZ78084.1"/>
    <property type="molecule type" value="Genomic_DNA"/>
</dbReference>
<feature type="transmembrane region" description="Helical" evidence="10">
    <location>
        <begin position="252"/>
        <end position="274"/>
    </location>
</feature>
<dbReference type="RefSeq" id="WP_060929315.1">
    <property type="nucleotide sequence ID" value="NZ_KQ955275.1"/>
</dbReference>
<dbReference type="Gene3D" id="1.10.3720.10">
    <property type="entry name" value="MetI-like"/>
    <property type="match status" value="1"/>
</dbReference>
<dbReference type="Proteomes" id="UP000070383">
    <property type="component" value="Unassembled WGS sequence"/>
</dbReference>
<feature type="transmembrane region" description="Helical" evidence="10">
    <location>
        <begin position="56"/>
        <end position="78"/>
    </location>
</feature>
<dbReference type="Pfam" id="PF12911">
    <property type="entry name" value="OppC_N"/>
    <property type="match status" value="1"/>
</dbReference>
<dbReference type="GO" id="GO:0015833">
    <property type="term" value="P:peptide transport"/>
    <property type="evidence" value="ECO:0007669"/>
    <property type="project" value="UniProtKB-KW"/>
</dbReference>
<proteinExistence type="inferred from homology"/>
<evidence type="ECO:0000256" key="4">
    <source>
        <dbReference type="ARBA" id="ARBA00022692"/>
    </source>
</evidence>
<name>A0A133KF66_9FIRM</name>
<keyword evidence="3" id="KW-1003">Cell membrane</keyword>
<dbReference type="GO" id="GO:0055085">
    <property type="term" value="P:transmembrane transport"/>
    <property type="evidence" value="ECO:0007669"/>
    <property type="project" value="InterPro"/>
</dbReference>
<evidence type="ECO:0000256" key="3">
    <source>
        <dbReference type="ARBA" id="ARBA00022475"/>
    </source>
</evidence>
<keyword evidence="6" id="KW-0653">Protein transport</keyword>
<evidence type="ECO:0000256" key="5">
    <source>
        <dbReference type="ARBA" id="ARBA00022856"/>
    </source>
</evidence>
<feature type="transmembrane region" description="Helical" evidence="10">
    <location>
        <begin position="197"/>
        <end position="221"/>
    </location>
</feature>
<protein>
    <submittedName>
        <fullName evidence="12">ABC transporter, permease protein</fullName>
    </submittedName>
</protein>
<dbReference type="PROSITE" id="PS50928">
    <property type="entry name" value="ABC_TM1"/>
    <property type="match status" value="1"/>
</dbReference>
<dbReference type="CDD" id="cd06261">
    <property type="entry name" value="TM_PBP2"/>
    <property type="match status" value="1"/>
</dbReference>
<dbReference type="SUPFAM" id="SSF161098">
    <property type="entry name" value="MetI-like"/>
    <property type="match status" value="1"/>
</dbReference>
<evidence type="ECO:0000256" key="7">
    <source>
        <dbReference type="ARBA" id="ARBA00022989"/>
    </source>
</evidence>
<sequence length="341" mass="37830">MDDLLSLNKKLKLEEYNFEASNFYLASESQKKNFIRTAPSTSYFQDAKRRLMENKVAMVSLGFLIIVFIFAFFGPFFVKGDYTTQFRGDENLYPCLRYPFGTDKLGRDIMVRTMYGTRVSLIVGIFASLIVLVIGTIYGSISGYFGGKVDAVMMRILDLVYSIPDVLVVILLSIGISQPLKSFVNSSTSEFAKKIGVLGPALISIFIAFALLYWVGMARIIRGQVLMLKKQEFVTAVEALGGSKRRIIRRHLFPNCIGQVIVMTAMQIPSAIFLESFLSFLGIGVSAPMTSLGALAADALGGIYSYAYRLIIPSLLLSLMILSLNLFADGLRDALDPRLKK</sequence>
<accession>A0A133KF66</accession>
<keyword evidence="2 10" id="KW-0813">Transport</keyword>
<reference evidence="13" key="1">
    <citation type="submission" date="2016-01" db="EMBL/GenBank/DDBJ databases">
        <authorList>
            <person name="Mitreva M."/>
            <person name="Pepin K.H."/>
            <person name="Mihindukulasuriya K.A."/>
            <person name="Fulton R."/>
            <person name="Fronick C."/>
            <person name="O'Laughlin M."/>
            <person name="Miner T."/>
            <person name="Herter B."/>
            <person name="Rosa B.A."/>
            <person name="Cordes M."/>
            <person name="Tomlinson C."/>
            <person name="Wollam A."/>
            <person name="Palsikar V.B."/>
            <person name="Mardis E.R."/>
            <person name="Wilson R.K."/>
        </authorList>
    </citation>
    <scope>NUCLEOTIDE SEQUENCE [LARGE SCALE GENOMIC DNA]</scope>
    <source>
        <strain evidence="13">MJR8151</strain>
    </source>
</reference>
<dbReference type="PATRIC" id="fig|33036.3.peg.875"/>
<organism evidence="12 13">
    <name type="scientific">Anaerococcus tetradius</name>
    <dbReference type="NCBI Taxonomy" id="33036"/>
    <lineage>
        <taxon>Bacteria</taxon>
        <taxon>Bacillati</taxon>
        <taxon>Bacillota</taxon>
        <taxon>Tissierellia</taxon>
        <taxon>Tissierellales</taxon>
        <taxon>Peptoniphilaceae</taxon>
        <taxon>Anaerococcus</taxon>
    </lineage>
</organism>
<feature type="transmembrane region" description="Helical" evidence="10">
    <location>
        <begin position="121"/>
        <end position="147"/>
    </location>
</feature>
<evidence type="ECO:0000256" key="8">
    <source>
        <dbReference type="ARBA" id="ARBA00023136"/>
    </source>
</evidence>
<evidence type="ECO:0000313" key="13">
    <source>
        <dbReference type="Proteomes" id="UP000070383"/>
    </source>
</evidence>
<keyword evidence="4 10" id="KW-0812">Transmembrane</keyword>
<dbReference type="OrthoDB" id="9783218at2"/>
<dbReference type="PANTHER" id="PTHR43386">
    <property type="entry name" value="OLIGOPEPTIDE TRANSPORT SYSTEM PERMEASE PROTEIN APPC"/>
    <property type="match status" value="1"/>
</dbReference>
<dbReference type="PANTHER" id="PTHR43386:SF24">
    <property type="entry name" value="OLIGOPEPTIDE TRANSPORT SYSTEM PERMEASE PROTEIN AMID"/>
    <property type="match status" value="1"/>
</dbReference>
<keyword evidence="5" id="KW-0571">Peptide transport</keyword>
<dbReference type="GO" id="GO:0005886">
    <property type="term" value="C:plasma membrane"/>
    <property type="evidence" value="ECO:0007669"/>
    <property type="project" value="UniProtKB-SubCell"/>
</dbReference>
<feature type="transmembrane region" description="Helical" evidence="10">
    <location>
        <begin position="159"/>
        <end position="177"/>
    </location>
</feature>
<dbReference type="Pfam" id="PF00528">
    <property type="entry name" value="BPD_transp_1"/>
    <property type="match status" value="1"/>
</dbReference>
<evidence type="ECO:0000313" key="12">
    <source>
        <dbReference type="EMBL" id="KWZ78084.1"/>
    </source>
</evidence>